<dbReference type="EMBL" id="JAENHN010000010">
    <property type="protein sequence ID" value="MBK1810075.1"/>
    <property type="molecule type" value="Genomic_DNA"/>
</dbReference>
<dbReference type="SUPFAM" id="SSF50341">
    <property type="entry name" value="CheW-like"/>
    <property type="match status" value="1"/>
</dbReference>
<comment type="caution">
    <text evidence="5">The sequence shown here is derived from an EMBL/GenBank/DDBJ whole genome shotgun (WGS) entry which is preliminary data.</text>
</comment>
<proteinExistence type="predicted"/>
<sequence length="155" mass="17780">MSEYLEEKLDDNDTLSGKYITFYIEKEFYAIEVRYVLEIIGIQPITEIPKTPEYIKGIINLRGKIIPVMDVRTKFKKDFVEYHERTCVIVVEVEKVSTGLIVDGVSEVMKIDSSMISPIPAHDNESRYISGIGRLGEDIKIILDCKELINGIEIY</sequence>
<dbReference type="InterPro" id="IPR002545">
    <property type="entry name" value="CheW-lke_dom"/>
</dbReference>
<dbReference type="Gene3D" id="2.30.30.40">
    <property type="entry name" value="SH3 Domains"/>
    <property type="match status" value="1"/>
</dbReference>
<reference evidence="6" key="1">
    <citation type="submission" date="2021-01" db="EMBL/GenBank/DDBJ databases">
        <title>Genome public.</title>
        <authorList>
            <person name="Liu C."/>
            <person name="Sun Q."/>
        </authorList>
    </citation>
    <scope>NUCLEOTIDE SEQUENCE [LARGE SCALE GENOMIC DNA]</scope>
    <source>
        <strain evidence="6">YIM B02505</strain>
    </source>
</reference>
<evidence type="ECO:0000259" key="4">
    <source>
        <dbReference type="PROSITE" id="PS50851"/>
    </source>
</evidence>
<accession>A0ABS1EL28</accession>
<keyword evidence="3" id="KW-0963">Cytoplasm</keyword>
<dbReference type="InterPro" id="IPR039315">
    <property type="entry name" value="CheW"/>
</dbReference>
<dbReference type="PANTHER" id="PTHR22617">
    <property type="entry name" value="CHEMOTAXIS SENSOR HISTIDINE KINASE-RELATED"/>
    <property type="match status" value="1"/>
</dbReference>
<gene>
    <name evidence="5" type="ORF">JHL18_05375</name>
</gene>
<dbReference type="Gene3D" id="2.40.50.180">
    <property type="entry name" value="CheA-289, Domain 4"/>
    <property type="match status" value="1"/>
</dbReference>
<dbReference type="PROSITE" id="PS50851">
    <property type="entry name" value="CHEW"/>
    <property type="match status" value="1"/>
</dbReference>
<dbReference type="InterPro" id="IPR036061">
    <property type="entry name" value="CheW-like_dom_sf"/>
</dbReference>
<evidence type="ECO:0000256" key="2">
    <source>
        <dbReference type="ARBA" id="ARBA00021483"/>
    </source>
</evidence>
<feature type="domain" description="CheW-like" evidence="4">
    <location>
        <begin position="16"/>
        <end position="154"/>
    </location>
</feature>
<evidence type="ECO:0000256" key="3">
    <source>
        <dbReference type="ARBA" id="ARBA00022490"/>
    </source>
</evidence>
<keyword evidence="6" id="KW-1185">Reference proteome</keyword>
<dbReference type="PANTHER" id="PTHR22617:SF45">
    <property type="entry name" value="CHEMOTAXIS PROTEIN CHEW"/>
    <property type="match status" value="1"/>
</dbReference>
<dbReference type="RefSeq" id="WP_200266875.1">
    <property type="nucleotide sequence ID" value="NZ_JAENHN010000010.1"/>
</dbReference>
<dbReference type="Pfam" id="PF01584">
    <property type="entry name" value="CheW"/>
    <property type="match status" value="1"/>
</dbReference>
<evidence type="ECO:0000313" key="6">
    <source>
        <dbReference type="Proteomes" id="UP000596739"/>
    </source>
</evidence>
<comment type="subcellular location">
    <subcellularLocation>
        <location evidence="1">Cytoplasm</location>
    </subcellularLocation>
</comment>
<dbReference type="SMART" id="SM00260">
    <property type="entry name" value="CheW"/>
    <property type="match status" value="1"/>
</dbReference>
<evidence type="ECO:0000256" key="1">
    <source>
        <dbReference type="ARBA" id="ARBA00004496"/>
    </source>
</evidence>
<protein>
    <recommendedName>
        <fullName evidence="2">Chemotaxis protein CheW</fullName>
    </recommendedName>
</protein>
<name>A0ABS1EL28_9CLOT</name>
<organism evidence="5 6">
    <name type="scientific">Clostridium yunnanense</name>
    <dbReference type="NCBI Taxonomy" id="2800325"/>
    <lineage>
        <taxon>Bacteria</taxon>
        <taxon>Bacillati</taxon>
        <taxon>Bacillota</taxon>
        <taxon>Clostridia</taxon>
        <taxon>Eubacteriales</taxon>
        <taxon>Clostridiaceae</taxon>
        <taxon>Clostridium</taxon>
    </lineage>
</organism>
<dbReference type="Proteomes" id="UP000596739">
    <property type="component" value="Unassembled WGS sequence"/>
</dbReference>
<evidence type="ECO:0000313" key="5">
    <source>
        <dbReference type="EMBL" id="MBK1810075.1"/>
    </source>
</evidence>